<keyword evidence="10" id="KW-1185">Reference proteome</keyword>
<gene>
    <name evidence="9" type="ORF">NDM98_19980</name>
</gene>
<organism evidence="9 10">
    <name type="scientific">Alkalicoccobacillus plakortidis</name>
    <dbReference type="NCBI Taxonomy" id="444060"/>
    <lineage>
        <taxon>Bacteria</taxon>
        <taxon>Bacillati</taxon>
        <taxon>Bacillota</taxon>
        <taxon>Bacilli</taxon>
        <taxon>Bacillales</taxon>
        <taxon>Bacillaceae</taxon>
        <taxon>Alkalicoccobacillus</taxon>
    </lineage>
</organism>
<evidence type="ECO:0000256" key="2">
    <source>
        <dbReference type="ARBA" id="ARBA00022448"/>
    </source>
</evidence>
<keyword evidence="2" id="KW-0813">Transport</keyword>
<evidence type="ECO:0000259" key="8">
    <source>
        <dbReference type="PROSITE" id="PS50850"/>
    </source>
</evidence>
<dbReference type="InterPro" id="IPR011701">
    <property type="entry name" value="MFS"/>
</dbReference>
<dbReference type="RefSeq" id="WP_251611304.1">
    <property type="nucleotide sequence ID" value="NZ_JAMQJY010000004.1"/>
</dbReference>
<comment type="caution">
    <text evidence="9">The sequence shown here is derived from an EMBL/GenBank/DDBJ whole genome shotgun (WGS) entry which is preliminary data.</text>
</comment>
<dbReference type="InterPro" id="IPR050189">
    <property type="entry name" value="MFS_Efflux_Transporters"/>
</dbReference>
<sequence>MAYTLALISSAYLIWKYGHLRVIQFAGISAVIGLLGISLAPNLYVLVLATFIAGLGSGWSSPAFAQVASELIVKKDRDKGNTWMNSGTSFGIIVSGPIALFFTEHWRLSFLLFTALALAVFIWNTYSIPTRNLDSRSKKQSH</sequence>
<protein>
    <submittedName>
        <fullName evidence="9">MFS transporter</fullName>
    </submittedName>
</protein>
<evidence type="ECO:0000313" key="9">
    <source>
        <dbReference type="EMBL" id="MCM2677499.1"/>
    </source>
</evidence>
<accession>A0ABT0XNL5</accession>
<keyword evidence="3" id="KW-1003">Cell membrane</keyword>
<dbReference type="Proteomes" id="UP001203665">
    <property type="component" value="Unassembled WGS sequence"/>
</dbReference>
<feature type="transmembrane region" description="Helical" evidence="7">
    <location>
        <begin position="43"/>
        <end position="61"/>
    </location>
</feature>
<dbReference type="PANTHER" id="PTHR43124:SF3">
    <property type="entry name" value="CHLORAMPHENICOL EFFLUX PUMP RV0191"/>
    <property type="match status" value="1"/>
</dbReference>
<feature type="transmembrane region" description="Helical" evidence="7">
    <location>
        <begin position="20"/>
        <end position="37"/>
    </location>
</feature>
<dbReference type="Pfam" id="PF07690">
    <property type="entry name" value="MFS_1"/>
    <property type="match status" value="1"/>
</dbReference>
<name>A0ABT0XNL5_9BACI</name>
<dbReference type="InterPro" id="IPR036259">
    <property type="entry name" value="MFS_trans_sf"/>
</dbReference>
<keyword evidence="6 7" id="KW-0472">Membrane</keyword>
<dbReference type="PROSITE" id="PS50850">
    <property type="entry name" value="MFS"/>
    <property type="match status" value="1"/>
</dbReference>
<evidence type="ECO:0000256" key="3">
    <source>
        <dbReference type="ARBA" id="ARBA00022475"/>
    </source>
</evidence>
<evidence type="ECO:0000256" key="5">
    <source>
        <dbReference type="ARBA" id="ARBA00022989"/>
    </source>
</evidence>
<dbReference type="SUPFAM" id="SSF103473">
    <property type="entry name" value="MFS general substrate transporter"/>
    <property type="match status" value="1"/>
</dbReference>
<evidence type="ECO:0000256" key="4">
    <source>
        <dbReference type="ARBA" id="ARBA00022692"/>
    </source>
</evidence>
<feature type="transmembrane region" description="Helical" evidence="7">
    <location>
        <begin position="82"/>
        <end position="102"/>
    </location>
</feature>
<evidence type="ECO:0000256" key="1">
    <source>
        <dbReference type="ARBA" id="ARBA00004651"/>
    </source>
</evidence>
<feature type="domain" description="Major facilitator superfamily (MFS) profile" evidence="8">
    <location>
        <begin position="1"/>
        <end position="142"/>
    </location>
</feature>
<evidence type="ECO:0000313" key="10">
    <source>
        <dbReference type="Proteomes" id="UP001203665"/>
    </source>
</evidence>
<comment type="subcellular location">
    <subcellularLocation>
        <location evidence="1">Cell membrane</location>
        <topology evidence="1">Multi-pass membrane protein</topology>
    </subcellularLocation>
</comment>
<dbReference type="PANTHER" id="PTHR43124">
    <property type="entry name" value="PURINE EFFLUX PUMP PBUE"/>
    <property type="match status" value="1"/>
</dbReference>
<dbReference type="Gene3D" id="1.20.1250.20">
    <property type="entry name" value="MFS general substrate transporter like domains"/>
    <property type="match status" value="1"/>
</dbReference>
<feature type="transmembrane region" description="Helical" evidence="7">
    <location>
        <begin position="108"/>
        <end position="126"/>
    </location>
</feature>
<dbReference type="EMBL" id="JAMQJY010000004">
    <property type="protein sequence ID" value="MCM2677499.1"/>
    <property type="molecule type" value="Genomic_DNA"/>
</dbReference>
<evidence type="ECO:0000256" key="6">
    <source>
        <dbReference type="ARBA" id="ARBA00023136"/>
    </source>
</evidence>
<reference evidence="9" key="1">
    <citation type="submission" date="2022-06" db="EMBL/GenBank/DDBJ databases">
        <title>Alkalicoccobacillus porphyridii sp. nov., isolated from a marine red alga, Porphyridium purpureum and reclassification of Shouchella plakortidis and Shouchella gibsonii as Alkalicoccobacillus plakortidis comb. nov. and Alkalicoccobacillus gibsonii comb. nov.</title>
        <authorList>
            <person name="Kim K.H."/>
            <person name="Lee J.K."/>
            <person name="Han D.M."/>
            <person name="Baek J.H."/>
            <person name="Jeon C.O."/>
        </authorList>
    </citation>
    <scope>NUCLEOTIDE SEQUENCE</scope>
    <source>
        <strain evidence="9">DSM 19153</strain>
    </source>
</reference>
<proteinExistence type="predicted"/>
<keyword evidence="5 7" id="KW-1133">Transmembrane helix</keyword>
<evidence type="ECO:0000256" key="7">
    <source>
        <dbReference type="SAM" id="Phobius"/>
    </source>
</evidence>
<dbReference type="InterPro" id="IPR020846">
    <property type="entry name" value="MFS_dom"/>
</dbReference>
<keyword evidence="4 7" id="KW-0812">Transmembrane</keyword>